<dbReference type="AlphaFoldDB" id="A0AAP0J691"/>
<proteinExistence type="predicted"/>
<name>A0AAP0J691_9MAGN</name>
<comment type="caution">
    <text evidence="1">The sequence shown here is derived from an EMBL/GenBank/DDBJ whole genome shotgun (WGS) entry which is preliminary data.</text>
</comment>
<gene>
    <name evidence="1" type="ORF">Syun_017284</name>
</gene>
<dbReference type="Proteomes" id="UP001420932">
    <property type="component" value="Unassembled WGS sequence"/>
</dbReference>
<reference evidence="1 2" key="1">
    <citation type="submission" date="2024-01" db="EMBL/GenBank/DDBJ databases">
        <title>Genome assemblies of Stephania.</title>
        <authorList>
            <person name="Yang L."/>
        </authorList>
    </citation>
    <scope>NUCLEOTIDE SEQUENCE [LARGE SCALE GENOMIC DNA]</scope>
    <source>
        <strain evidence="1">YNDBR</strain>
        <tissue evidence="1">Leaf</tissue>
    </source>
</reference>
<organism evidence="1 2">
    <name type="scientific">Stephania yunnanensis</name>
    <dbReference type="NCBI Taxonomy" id="152371"/>
    <lineage>
        <taxon>Eukaryota</taxon>
        <taxon>Viridiplantae</taxon>
        <taxon>Streptophyta</taxon>
        <taxon>Embryophyta</taxon>
        <taxon>Tracheophyta</taxon>
        <taxon>Spermatophyta</taxon>
        <taxon>Magnoliopsida</taxon>
        <taxon>Ranunculales</taxon>
        <taxon>Menispermaceae</taxon>
        <taxon>Menispermoideae</taxon>
        <taxon>Cissampelideae</taxon>
        <taxon>Stephania</taxon>
    </lineage>
</organism>
<keyword evidence="2" id="KW-1185">Reference proteome</keyword>
<sequence length="61" mass="7155">MSITRVYWLCSERITMYIYDGITSVIGVNDRSPLFLFLWKFRSNLAGNIFLLYEPELCPTS</sequence>
<evidence type="ECO:0000313" key="2">
    <source>
        <dbReference type="Proteomes" id="UP001420932"/>
    </source>
</evidence>
<evidence type="ECO:0000313" key="1">
    <source>
        <dbReference type="EMBL" id="KAK9128487.1"/>
    </source>
</evidence>
<dbReference type="EMBL" id="JBBNAF010000007">
    <property type="protein sequence ID" value="KAK9128487.1"/>
    <property type="molecule type" value="Genomic_DNA"/>
</dbReference>
<accession>A0AAP0J691</accession>
<protein>
    <submittedName>
        <fullName evidence="1">Uncharacterized protein</fullName>
    </submittedName>
</protein>